<sequence length="53" mass="5943">SFQSYSAPPGSTGIPNAPFSSLFCFDNVRESVLQLKVKLEDFCNEEIKKICEK</sequence>
<dbReference type="Proteomes" id="UP001529510">
    <property type="component" value="Unassembled WGS sequence"/>
</dbReference>
<proteinExistence type="predicted"/>
<accession>A0ABD0RKS3</accession>
<keyword evidence="2" id="KW-1185">Reference proteome</keyword>
<organism evidence="1 2">
    <name type="scientific">Cirrhinus mrigala</name>
    <name type="common">Mrigala</name>
    <dbReference type="NCBI Taxonomy" id="683832"/>
    <lineage>
        <taxon>Eukaryota</taxon>
        <taxon>Metazoa</taxon>
        <taxon>Chordata</taxon>
        <taxon>Craniata</taxon>
        <taxon>Vertebrata</taxon>
        <taxon>Euteleostomi</taxon>
        <taxon>Actinopterygii</taxon>
        <taxon>Neopterygii</taxon>
        <taxon>Teleostei</taxon>
        <taxon>Ostariophysi</taxon>
        <taxon>Cypriniformes</taxon>
        <taxon>Cyprinidae</taxon>
        <taxon>Labeoninae</taxon>
        <taxon>Labeonini</taxon>
        <taxon>Cirrhinus</taxon>
    </lineage>
</organism>
<name>A0ABD0RKS3_CIRMR</name>
<comment type="caution">
    <text evidence="1">The sequence shown here is derived from an EMBL/GenBank/DDBJ whole genome shotgun (WGS) entry which is preliminary data.</text>
</comment>
<protein>
    <submittedName>
        <fullName evidence="1">Uncharacterized protein</fullName>
    </submittedName>
</protein>
<feature type="non-terminal residue" evidence="1">
    <location>
        <position position="1"/>
    </location>
</feature>
<evidence type="ECO:0000313" key="1">
    <source>
        <dbReference type="EMBL" id="KAL0198462.1"/>
    </source>
</evidence>
<feature type="non-terminal residue" evidence="1">
    <location>
        <position position="53"/>
    </location>
</feature>
<dbReference type="AlphaFoldDB" id="A0ABD0RKS3"/>
<evidence type="ECO:0000313" key="2">
    <source>
        <dbReference type="Proteomes" id="UP001529510"/>
    </source>
</evidence>
<gene>
    <name evidence="1" type="ORF">M9458_007002</name>
</gene>
<dbReference type="EMBL" id="JAMKFB020000003">
    <property type="protein sequence ID" value="KAL0198462.1"/>
    <property type="molecule type" value="Genomic_DNA"/>
</dbReference>
<reference evidence="1 2" key="1">
    <citation type="submission" date="2024-05" db="EMBL/GenBank/DDBJ databases">
        <title>Genome sequencing and assembly of Indian major carp, Cirrhinus mrigala (Hamilton, 1822).</title>
        <authorList>
            <person name="Mohindra V."/>
            <person name="Chowdhury L.M."/>
            <person name="Lal K."/>
            <person name="Jena J.K."/>
        </authorList>
    </citation>
    <scope>NUCLEOTIDE SEQUENCE [LARGE SCALE GENOMIC DNA]</scope>
    <source>
        <strain evidence="1">CM1030</strain>
        <tissue evidence="1">Blood</tissue>
    </source>
</reference>